<keyword evidence="2" id="KW-0863">Zinc-finger</keyword>
<evidence type="ECO:0000256" key="2">
    <source>
        <dbReference type="ARBA" id="ARBA00022771"/>
    </source>
</evidence>
<gene>
    <name evidence="5" type="ORF">CCAE0312_LOCUS6035</name>
    <name evidence="6" type="ORF">CCAE0312_LOCUS6036</name>
</gene>
<protein>
    <recommendedName>
        <fullName evidence="4">C2H2-type domain-containing protein</fullName>
    </recommendedName>
</protein>
<dbReference type="PROSITE" id="PS00028">
    <property type="entry name" value="ZINC_FINGER_C2H2_1"/>
    <property type="match status" value="1"/>
</dbReference>
<dbReference type="InterPro" id="IPR036236">
    <property type="entry name" value="Znf_C2H2_sf"/>
</dbReference>
<dbReference type="SUPFAM" id="SSF57667">
    <property type="entry name" value="beta-beta-alpha zinc fingers"/>
    <property type="match status" value="1"/>
</dbReference>
<feature type="domain" description="C2H2-type" evidence="4">
    <location>
        <begin position="14"/>
        <end position="36"/>
    </location>
</feature>
<dbReference type="Pfam" id="PF12171">
    <property type="entry name" value="zf-C2H2_jaz"/>
    <property type="match status" value="1"/>
</dbReference>
<keyword evidence="1" id="KW-0479">Metal-binding</keyword>
<evidence type="ECO:0000313" key="6">
    <source>
        <dbReference type="EMBL" id="CAD9233948.1"/>
    </source>
</evidence>
<dbReference type="EMBL" id="HBGH01010846">
    <property type="protein sequence ID" value="CAD9233947.1"/>
    <property type="molecule type" value="Transcribed_RNA"/>
</dbReference>
<name>A0A6T6C1N9_9RHOD</name>
<evidence type="ECO:0000313" key="5">
    <source>
        <dbReference type="EMBL" id="CAD9233947.1"/>
    </source>
</evidence>
<sequence>MAKKKKANQGMIRCDICDKVVNTVEMLEQHRAGKEHRRKESREVCRVQNEEIRRSYLPPEDRAAEDLAGALRHEFLEDETLKEELERYVHDLDAILRRSAEVDPRPLGENDKLTLKTLAVFQRALSSL</sequence>
<evidence type="ECO:0000259" key="4">
    <source>
        <dbReference type="PROSITE" id="PS00028"/>
    </source>
</evidence>
<reference evidence="5" key="1">
    <citation type="submission" date="2021-01" db="EMBL/GenBank/DDBJ databases">
        <authorList>
            <person name="Corre E."/>
            <person name="Pelletier E."/>
            <person name="Niang G."/>
            <person name="Scheremetjew M."/>
            <person name="Finn R."/>
            <person name="Kale V."/>
            <person name="Holt S."/>
            <person name="Cochrane G."/>
            <person name="Meng A."/>
            <person name="Brown T."/>
            <person name="Cohen L."/>
        </authorList>
    </citation>
    <scope>NUCLEOTIDE SEQUENCE</scope>
    <source>
        <strain evidence="5">SAG 36.94</strain>
    </source>
</reference>
<accession>A0A6T6C1N9</accession>
<dbReference type="Gene3D" id="3.30.160.60">
    <property type="entry name" value="Classic Zinc Finger"/>
    <property type="match status" value="1"/>
</dbReference>
<dbReference type="InterPro" id="IPR022755">
    <property type="entry name" value="Znf_C2H2_jaz"/>
</dbReference>
<organism evidence="5">
    <name type="scientific">Compsopogon caeruleus</name>
    <dbReference type="NCBI Taxonomy" id="31354"/>
    <lineage>
        <taxon>Eukaryota</taxon>
        <taxon>Rhodophyta</taxon>
        <taxon>Compsopogonophyceae</taxon>
        <taxon>Compsopogonales</taxon>
        <taxon>Compsopogonaceae</taxon>
        <taxon>Compsopogon</taxon>
    </lineage>
</organism>
<dbReference type="EMBL" id="HBGH01010847">
    <property type="protein sequence ID" value="CAD9233948.1"/>
    <property type="molecule type" value="Transcribed_RNA"/>
</dbReference>
<proteinExistence type="predicted"/>
<evidence type="ECO:0000256" key="1">
    <source>
        <dbReference type="ARBA" id="ARBA00022723"/>
    </source>
</evidence>
<keyword evidence="3" id="KW-0862">Zinc</keyword>
<dbReference type="InterPro" id="IPR013087">
    <property type="entry name" value="Znf_C2H2_type"/>
</dbReference>
<dbReference type="AlphaFoldDB" id="A0A6T6C1N9"/>
<evidence type="ECO:0000256" key="3">
    <source>
        <dbReference type="ARBA" id="ARBA00022833"/>
    </source>
</evidence>